<organism evidence="5 6">
    <name type="scientific">Armadillidium nasatum</name>
    <dbReference type="NCBI Taxonomy" id="96803"/>
    <lineage>
        <taxon>Eukaryota</taxon>
        <taxon>Metazoa</taxon>
        <taxon>Ecdysozoa</taxon>
        <taxon>Arthropoda</taxon>
        <taxon>Crustacea</taxon>
        <taxon>Multicrustacea</taxon>
        <taxon>Malacostraca</taxon>
        <taxon>Eumalacostraca</taxon>
        <taxon>Peracarida</taxon>
        <taxon>Isopoda</taxon>
        <taxon>Oniscidea</taxon>
        <taxon>Crinocheta</taxon>
        <taxon>Armadillidiidae</taxon>
        <taxon>Armadillidium</taxon>
    </lineage>
</organism>
<dbReference type="InterPro" id="IPR036322">
    <property type="entry name" value="WD40_repeat_dom_sf"/>
</dbReference>
<dbReference type="GO" id="GO:0072686">
    <property type="term" value="C:mitotic spindle"/>
    <property type="evidence" value="ECO:0007669"/>
    <property type="project" value="TreeGrafter"/>
</dbReference>
<comment type="subcellular location">
    <subcellularLocation>
        <location evidence="1">Cytoplasm</location>
        <location evidence="1">Cytoskeleton</location>
    </subcellularLocation>
</comment>
<proteinExistence type="predicted"/>
<keyword evidence="6" id="KW-1185">Reference proteome</keyword>
<comment type="caution">
    <text evidence="5">The sequence shown here is derived from an EMBL/GenBank/DDBJ whole genome shotgun (WGS) entry which is preliminary data.</text>
</comment>
<reference evidence="5 6" key="1">
    <citation type="journal article" date="2019" name="PLoS Biol.">
        <title>Sex chromosomes control vertical transmission of feminizing Wolbachia symbionts in an isopod.</title>
        <authorList>
            <person name="Becking T."/>
            <person name="Chebbi M.A."/>
            <person name="Giraud I."/>
            <person name="Moumen B."/>
            <person name="Laverre T."/>
            <person name="Caubet Y."/>
            <person name="Peccoud J."/>
            <person name="Gilbert C."/>
            <person name="Cordaux R."/>
        </authorList>
    </citation>
    <scope>NUCLEOTIDE SEQUENCE [LARGE SCALE GENOMIC DNA]</scope>
    <source>
        <strain evidence="5">ANa2</strain>
        <tissue evidence="5">Whole body excluding digestive tract and cuticle</tissue>
    </source>
</reference>
<evidence type="ECO:0000256" key="1">
    <source>
        <dbReference type="ARBA" id="ARBA00004245"/>
    </source>
</evidence>
<sequence length="227" mass="25261">MKFRSEVEYVADEGFVRLNLRRPVNLYVPSDLQESYDPSAKSKPPKGHLQLEWVYGYRGRDCRNNLYGLASGEVVYFAASVAIIYNPESNTQRHFTHHTDDIKCIAVHPDGKTVATGQVKGRESILDGGILAVVDDAPEPVLSVWNWPDERMIANNKAGSPPVLGVTFTAETPFRIVTSGKNHLNFWSLFGENELGKRSALFGEYEKPKFVPSVGGFGFGGNSYWGF</sequence>
<dbReference type="PANTHER" id="PTHR13720">
    <property type="entry name" value="WD-40 REPEAT PROTEIN"/>
    <property type="match status" value="1"/>
</dbReference>
<evidence type="ECO:0000256" key="3">
    <source>
        <dbReference type="ARBA" id="ARBA00022737"/>
    </source>
</evidence>
<dbReference type="InterPro" id="IPR005108">
    <property type="entry name" value="HELP"/>
</dbReference>
<dbReference type="Pfam" id="PF03451">
    <property type="entry name" value="HELP"/>
    <property type="match status" value="1"/>
</dbReference>
<dbReference type="OrthoDB" id="47802at2759"/>
<evidence type="ECO:0000313" key="6">
    <source>
        <dbReference type="Proteomes" id="UP000326759"/>
    </source>
</evidence>
<evidence type="ECO:0000256" key="4">
    <source>
        <dbReference type="ARBA" id="ARBA00023212"/>
    </source>
</evidence>
<keyword evidence="2" id="KW-0853">WD repeat</keyword>
<dbReference type="Gene3D" id="2.130.10.10">
    <property type="entry name" value="YVTN repeat-like/Quinoprotein amine dehydrogenase"/>
    <property type="match status" value="1"/>
</dbReference>
<name>A0A5N5TIT4_9CRUS</name>
<dbReference type="SUPFAM" id="SSF50978">
    <property type="entry name" value="WD40 repeat-like"/>
    <property type="match status" value="1"/>
</dbReference>
<dbReference type="EMBL" id="SEYY01000939">
    <property type="protein sequence ID" value="KAB7506208.1"/>
    <property type="molecule type" value="Genomic_DNA"/>
</dbReference>
<dbReference type="PANTHER" id="PTHR13720:SF50">
    <property type="entry name" value="ECHINODERM MICROTUBULE-ASSOCIATED PROTEIN-LIKE 2"/>
    <property type="match status" value="1"/>
</dbReference>
<dbReference type="GO" id="GO:0000226">
    <property type="term" value="P:microtubule cytoskeleton organization"/>
    <property type="evidence" value="ECO:0007669"/>
    <property type="project" value="TreeGrafter"/>
</dbReference>
<dbReference type="AlphaFoldDB" id="A0A5N5TIT4"/>
<gene>
    <name evidence="5" type="primary">EMAP</name>
    <name evidence="5" type="ORF">Anas_04299</name>
</gene>
<evidence type="ECO:0000313" key="5">
    <source>
        <dbReference type="EMBL" id="KAB7506208.1"/>
    </source>
</evidence>
<keyword evidence="4" id="KW-0206">Cytoskeleton</keyword>
<dbReference type="InterPro" id="IPR015943">
    <property type="entry name" value="WD40/YVTN_repeat-like_dom_sf"/>
</dbReference>
<protein>
    <submittedName>
        <fullName evidence="5">Echinoderm microtubule-associated protein</fullName>
    </submittedName>
</protein>
<dbReference type="InterPro" id="IPR050630">
    <property type="entry name" value="WD_repeat_EMAP"/>
</dbReference>
<dbReference type="Proteomes" id="UP000326759">
    <property type="component" value="Unassembled WGS sequence"/>
</dbReference>
<dbReference type="GO" id="GO:0008017">
    <property type="term" value="F:microtubule binding"/>
    <property type="evidence" value="ECO:0007669"/>
    <property type="project" value="TreeGrafter"/>
</dbReference>
<accession>A0A5N5TIT4</accession>
<keyword evidence="3" id="KW-0677">Repeat</keyword>
<keyword evidence="4" id="KW-0963">Cytoplasm</keyword>
<evidence type="ECO:0000256" key="2">
    <source>
        <dbReference type="ARBA" id="ARBA00022574"/>
    </source>
</evidence>